<reference evidence="1" key="1">
    <citation type="submission" date="2021-06" db="EMBL/GenBank/DDBJ databases">
        <authorList>
            <person name="Kallberg Y."/>
            <person name="Tangrot J."/>
            <person name="Rosling A."/>
        </authorList>
    </citation>
    <scope>NUCLEOTIDE SEQUENCE</scope>
    <source>
        <strain evidence="1">IN212</strain>
    </source>
</reference>
<name>A0A9N9PAF0_9GLOM</name>
<dbReference type="Proteomes" id="UP000789396">
    <property type="component" value="Unassembled WGS sequence"/>
</dbReference>
<evidence type="ECO:0000313" key="2">
    <source>
        <dbReference type="Proteomes" id="UP000789396"/>
    </source>
</evidence>
<dbReference type="AlphaFoldDB" id="A0A9N9PAF0"/>
<keyword evidence="2" id="KW-1185">Reference proteome</keyword>
<accession>A0A9N9PAF0</accession>
<feature type="non-terminal residue" evidence="1">
    <location>
        <position position="74"/>
    </location>
</feature>
<organism evidence="1 2">
    <name type="scientific">Racocetra fulgida</name>
    <dbReference type="NCBI Taxonomy" id="60492"/>
    <lineage>
        <taxon>Eukaryota</taxon>
        <taxon>Fungi</taxon>
        <taxon>Fungi incertae sedis</taxon>
        <taxon>Mucoromycota</taxon>
        <taxon>Glomeromycotina</taxon>
        <taxon>Glomeromycetes</taxon>
        <taxon>Diversisporales</taxon>
        <taxon>Gigasporaceae</taxon>
        <taxon>Racocetra</taxon>
    </lineage>
</organism>
<dbReference type="OrthoDB" id="10404135at2759"/>
<dbReference type="EMBL" id="CAJVPZ010100660">
    <property type="protein sequence ID" value="CAG8821515.1"/>
    <property type="molecule type" value="Genomic_DNA"/>
</dbReference>
<proteinExistence type="predicted"/>
<feature type="non-terminal residue" evidence="1">
    <location>
        <position position="1"/>
    </location>
</feature>
<protein>
    <submittedName>
        <fullName evidence="1">5878_t:CDS:1</fullName>
    </submittedName>
</protein>
<comment type="caution">
    <text evidence="1">The sequence shown here is derived from an EMBL/GenBank/DDBJ whole genome shotgun (WGS) entry which is preliminary data.</text>
</comment>
<evidence type="ECO:0000313" key="1">
    <source>
        <dbReference type="EMBL" id="CAG8821515.1"/>
    </source>
</evidence>
<gene>
    <name evidence="1" type="ORF">RFULGI_LOCUS19691</name>
</gene>
<sequence length="74" mass="8322">GVLSHQQCIINTNGDEVDFTDAVPYIRTSAYPMEDENAVSVQVDIYDIPDIKPCKYPNRLHHDPMEITVGSDTE</sequence>